<protein>
    <submittedName>
        <fullName evidence="2">Alpha/beta hydrolase</fullName>
    </submittedName>
</protein>
<dbReference type="PANTHER" id="PTHR36107">
    <property type="entry name" value="SMALL, ACID-SOLUBLE SPORE PROTEIN A"/>
    <property type="match status" value="1"/>
</dbReference>
<accession>A0A410MGH5</accession>
<keyword evidence="2" id="KW-0378">Hydrolase</keyword>
<dbReference type="KEGG" id="hli:HLI_17050"/>
<dbReference type="RefSeq" id="WP_128526064.1">
    <property type="nucleotide sequence ID" value="NZ_CP026118.1"/>
</dbReference>
<reference evidence="2 3" key="1">
    <citation type="submission" date="2018-01" db="EMBL/GenBank/DDBJ databases">
        <title>The whole genome sequencing and assembly of Halobacillus litoralis ERB031 strain.</title>
        <authorList>
            <person name="Lee S.-J."/>
            <person name="Park M.-K."/>
            <person name="Kim J.-Y."/>
            <person name="Lee Y.-J."/>
            <person name="Yi H."/>
            <person name="Bahn Y.-S."/>
            <person name="Kim J.F."/>
            <person name="Lee D.-W."/>
        </authorList>
    </citation>
    <scope>NUCLEOTIDE SEQUENCE [LARGE SCALE GENOMIC DNA]</scope>
    <source>
        <strain evidence="2 3">ERB 031</strain>
    </source>
</reference>
<dbReference type="Proteomes" id="UP000287756">
    <property type="component" value="Chromosome"/>
</dbReference>
<dbReference type="GO" id="GO:0006265">
    <property type="term" value="P:DNA topological change"/>
    <property type="evidence" value="ECO:0007669"/>
    <property type="project" value="InterPro"/>
</dbReference>
<dbReference type="InterPro" id="IPR050847">
    <property type="entry name" value="SASP_DNA-binding"/>
</dbReference>
<sequence>MGRRNNLLIPEAREGMDKLKVELMATTNQEDTKYEVAREQGIPLKRGNNGDLTTREAGQIGGQIGGRMVKELIRRAQQQIEDNQKRR</sequence>
<dbReference type="GO" id="GO:0003690">
    <property type="term" value="F:double-stranded DNA binding"/>
    <property type="evidence" value="ECO:0007669"/>
    <property type="project" value="InterPro"/>
</dbReference>
<dbReference type="AlphaFoldDB" id="A0A410MGH5"/>
<comment type="function">
    <text evidence="1">SASP are bound to spore DNA. They are double-stranded DNA-binding proteins that cause DNA to change to an a-like conformation. They protect the DNA backbone from chemical and enzymatic cleavage and are thus involved in dormant spore's high resistance to UV light.</text>
</comment>
<gene>
    <name evidence="2" type="ORF">HLI_17050</name>
</gene>
<dbReference type="InterPro" id="IPR038300">
    <property type="entry name" value="SASP_sf_alpha/beta"/>
</dbReference>
<proteinExistence type="predicted"/>
<evidence type="ECO:0000313" key="3">
    <source>
        <dbReference type="Proteomes" id="UP000287756"/>
    </source>
</evidence>
<name>A0A410MGH5_9BACI</name>
<dbReference type="OrthoDB" id="1683773at2"/>
<dbReference type="Gene3D" id="6.10.10.80">
    <property type="entry name" value="Small, acid-soluble spore protein, alpha/beta type-like"/>
    <property type="match status" value="1"/>
</dbReference>
<dbReference type="PANTHER" id="PTHR36107:SF1">
    <property type="entry name" value="SMALL, ACID-SOLUBLE SPORE PROTEIN A"/>
    <property type="match status" value="1"/>
</dbReference>
<dbReference type="InterPro" id="IPR001448">
    <property type="entry name" value="SASP_alpha/beta-type"/>
</dbReference>
<dbReference type="EMBL" id="CP026118">
    <property type="protein sequence ID" value="QAS53793.1"/>
    <property type="molecule type" value="Genomic_DNA"/>
</dbReference>
<dbReference type="Pfam" id="PF00269">
    <property type="entry name" value="SASP"/>
    <property type="match status" value="1"/>
</dbReference>
<evidence type="ECO:0000313" key="2">
    <source>
        <dbReference type="EMBL" id="QAS53793.1"/>
    </source>
</evidence>
<evidence type="ECO:0000256" key="1">
    <source>
        <dbReference type="ARBA" id="ARBA00003863"/>
    </source>
</evidence>
<dbReference type="GO" id="GO:0016787">
    <property type="term" value="F:hydrolase activity"/>
    <property type="evidence" value="ECO:0007669"/>
    <property type="project" value="UniProtKB-KW"/>
</dbReference>
<organism evidence="2 3">
    <name type="scientific">Halobacillus litoralis</name>
    <dbReference type="NCBI Taxonomy" id="45668"/>
    <lineage>
        <taxon>Bacteria</taxon>
        <taxon>Bacillati</taxon>
        <taxon>Bacillota</taxon>
        <taxon>Bacilli</taxon>
        <taxon>Bacillales</taxon>
        <taxon>Bacillaceae</taxon>
        <taxon>Halobacillus</taxon>
    </lineage>
</organism>